<dbReference type="CDD" id="cd03225">
    <property type="entry name" value="ABC_cobalt_CbiO_domain1"/>
    <property type="match status" value="2"/>
</dbReference>
<comment type="subcellular location">
    <subcellularLocation>
        <location evidence="1">Cell membrane</location>
        <topology evidence="1">Peripheral membrane protein</topology>
    </subcellularLocation>
</comment>
<dbReference type="FunFam" id="3.40.50.300:FF:001422">
    <property type="entry name" value="Cobalt ABC transporter ATP-binding protein"/>
    <property type="match status" value="1"/>
</dbReference>
<evidence type="ECO:0000256" key="9">
    <source>
        <dbReference type="ARBA" id="ARBA00023136"/>
    </source>
</evidence>
<dbReference type="GO" id="GO:0016887">
    <property type="term" value="F:ATP hydrolysis activity"/>
    <property type="evidence" value="ECO:0007669"/>
    <property type="project" value="InterPro"/>
</dbReference>
<evidence type="ECO:0000313" key="15">
    <source>
        <dbReference type="Proteomes" id="UP000503166"/>
    </source>
</evidence>
<evidence type="ECO:0000256" key="4">
    <source>
        <dbReference type="ARBA" id="ARBA00022475"/>
    </source>
</evidence>
<evidence type="ECO:0000259" key="11">
    <source>
        <dbReference type="PROSITE" id="PS50893"/>
    </source>
</evidence>
<dbReference type="KEGG" id="srum:GPZ88_02565"/>
<keyword evidence="4" id="KW-1003">Cell membrane</keyword>
<evidence type="ECO:0000256" key="3">
    <source>
        <dbReference type="ARBA" id="ARBA00022448"/>
    </source>
</evidence>
<dbReference type="PROSITE" id="PS00211">
    <property type="entry name" value="ABC_TRANSPORTER_1"/>
    <property type="match status" value="2"/>
</dbReference>
<evidence type="ECO:0000256" key="10">
    <source>
        <dbReference type="ARBA" id="ARBA00025157"/>
    </source>
</evidence>
<dbReference type="InterPro" id="IPR027417">
    <property type="entry name" value="P-loop_NTPase"/>
</dbReference>
<dbReference type="InterPro" id="IPR050095">
    <property type="entry name" value="ECF_ABC_transporter_ATP-bd"/>
</dbReference>
<feature type="domain" description="ABC transporter" evidence="11">
    <location>
        <begin position="5"/>
        <end position="246"/>
    </location>
</feature>
<accession>A0A6G8HYS9</accession>
<dbReference type="PANTHER" id="PTHR43553:SF26">
    <property type="entry name" value="ABC TRANSPORTER ATP-BINDING PROTEIN BC_2655-RELATED"/>
    <property type="match status" value="1"/>
</dbReference>
<evidence type="ECO:0000313" key="12">
    <source>
        <dbReference type="EMBL" id="QGZ27785.1"/>
    </source>
</evidence>
<dbReference type="GO" id="GO:0043190">
    <property type="term" value="C:ATP-binding cassette (ABC) transporter complex"/>
    <property type="evidence" value="ECO:0007669"/>
    <property type="project" value="TreeGrafter"/>
</dbReference>
<dbReference type="GO" id="GO:0005524">
    <property type="term" value="F:ATP binding"/>
    <property type="evidence" value="ECO:0007669"/>
    <property type="project" value="UniProtKB-KW"/>
</dbReference>
<keyword evidence="8" id="KW-1278">Translocase</keyword>
<name>A0A6G8HYS9_9STRE</name>
<organism evidence="13 15">
    <name type="scientific">Streptococcus ruminicola</name>
    <dbReference type="NCBI Taxonomy" id="2686210"/>
    <lineage>
        <taxon>Bacteria</taxon>
        <taxon>Bacillati</taxon>
        <taxon>Bacillota</taxon>
        <taxon>Bacilli</taxon>
        <taxon>Lactobacillales</taxon>
        <taxon>Streptococcaceae</taxon>
        <taxon>Streptococcus</taxon>
    </lineage>
</organism>
<sequence>MEPLIQFKDFTFKYDAQAEPTLKSLNLSIEKGQKVLIVGPSGSGKSTIGQCLNGIIPNINHGEKRGQLTIAGKDAFDLSIYDKSHLVSTVLQDPDGQFIGLTVAEDLAFALENDCLPLDQMTDKINYWANKLDLTAFLDSRPQDLSGGQKQRVSLAGVLIDESPILLFDEPLANLDPKSGQETIELIDRIHQEGQTTTIIIEHRLEDVLYRQVDKVILINDGQILFDGHPDDLLKTNLLVENGIREPLYVTALKDLNVDVTKAEHLSDLSQLDLSDITVAGLSQSANTVPKDPILEVKQLKFSYQENQPILKDISFAIHKGERIAIVGKNGAGKSTLAKALCQFIKTTAGDICYQGQSIMEDSIKERAEKIGYVLQNPNQMISQTMIFDEVALGLRLRGVNEQEVEKRVLETLKVCGLYEFRKWPISALSFGQKKRVTIASVLVMNPEIILLDEPTAGQDKRHYTEIMTFLNQLNKAGHTIIMITHDMQLMLEYSDRSIVVSDGKIIADCSPVALFSQAEVLEKANLKKTSLFDLAEKIGINPIDLTHYYIKQQGGCNG</sequence>
<evidence type="ECO:0000256" key="1">
    <source>
        <dbReference type="ARBA" id="ARBA00004202"/>
    </source>
</evidence>
<evidence type="ECO:0000256" key="5">
    <source>
        <dbReference type="ARBA" id="ARBA00022737"/>
    </source>
</evidence>
<dbReference type="EMBL" id="CP046875">
    <property type="protein sequence ID" value="QGZ27785.1"/>
    <property type="molecule type" value="Genomic_DNA"/>
</dbReference>
<keyword evidence="5" id="KW-0677">Repeat</keyword>
<evidence type="ECO:0000313" key="14">
    <source>
        <dbReference type="Proteomes" id="UP000433223"/>
    </source>
</evidence>
<dbReference type="SMART" id="SM00382">
    <property type="entry name" value="AAA"/>
    <property type="match status" value="2"/>
</dbReference>
<comment type="function">
    <text evidence="10">Probably part of an ABC transporter complex. Responsible for energy coupling to the transport system.</text>
</comment>
<reference evidence="12 14" key="1">
    <citation type="submission" date="2019-12" db="EMBL/GenBank/DDBJ databases">
        <title>Complete genome sequence of Streptococcus lutetiensis CNU 77-61 isolated from Capra aegagrus hircus.</title>
        <authorList>
            <person name="Park S.Y."/>
            <person name="Kim J.H."/>
            <person name="Seo S.W."/>
        </authorList>
    </citation>
    <scope>NUCLEOTIDE SEQUENCE [LARGE SCALE GENOMIC DNA]</scope>
    <source>
        <strain evidence="12 14">CNU_77-61</strain>
    </source>
</reference>
<keyword evidence="7 13" id="KW-0067">ATP-binding</keyword>
<comment type="similarity">
    <text evidence="2">Belongs to the ABC transporter superfamily.</text>
</comment>
<dbReference type="FunFam" id="3.40.50.300:FF:000224">
    <property type="entry name" value="Energy-coupling factor transporter ATP-binding protein EcfA"/>
    <property type="match status" value="1"/>
</dbReference>
<evidence type="ECO:0000256" key="6">
    <source>
        <dbReference type="ARBA" id="ARBA00022741"/>
    </source>
</evidence>
<reference evidence="13 15" key="2">
    <citation type="submission" date="2019-12" db="EMBL/GenBank/DDBJ databases">
        <title>Complete genome sequence of Streptococcus sp. CNU G2 isolated frome Bos taurus coreanae.</title>
        <authorList>
            <person name="Park S.Y."/>
            <person name="Kim J.H."/>
            <person name="Seo S.W."/>
        </authorList>
    </citation>
    <scope>NUCLEOTIDE SEQUENCE [LARGE SCALE GENOMIC DNA]</scope>
    <source>
        <strain evidence="13 15">CNU G2</strain>
    </source>
</reference>
<dbReference type="PANTHER" id="PTHR43553">
    <property type="entry name" value="HEAVY METAL TRANSPORTER"/>
    <property type="match status" value="1"/>
</dbReference>
<dbReference type="EMBL" id="CP046919">
    <property type="protein sequence ID" value="QIM46019.1"/>
    <property type="molecule type" value="Genomic_DNA"/>
</dbReference>
<dbReference type="Pfam" id="PF00005">
    <property type="entry name" value="ABC_tran"/>
    <property type="match status" value="2"/>
</dbReference>
<dbReference type="Proteomes" id="UP000503166">
    <property type="component" value="Chromosome"/>
</dbReference>
<dbReference type="GO" id="GO:0032217">
    <property type="term" value="F:riboflavin transmembrane transporter activity"/>
    <property type="evidence" value="ECO:0007669"/>
    <property type="project" value="UniProtKB-ARBA"/>
</dbReference>
<proteinExistence type="inferred from homology"/>
<dbReference type="InterPro" id="IPR003593">
    <property type="entry name" value="AAA+_ATPase"/>
</dbReference>
<feature type="domain" description="ABC transporter" evidence="11">
    <location>
        <begin position="295"/>
        <end position="528"/>
    </location>
</feature>
<dbReference type="PROSITE" id="PS50893">
    <property type="entry name" value="ABC_TRANSPORTER_2"/>
    <property type="match status" value="2"/>
</dbReference>
<dbReference type="Proteomes" id="UP000433223">
    <property type="component" value="Chromosome"/>
</dbReference>
<dbReference type="AlphaFoldDB" id="A0A6G8HYS9"/>
<evidence type="ECO:0000256" key="7">
    <source>
        <dbReference type="ARBA" id="ARBA00022840"/>
    </source>
</evidence>
<dbReference type="Gene3D" id="3.40.50.300">
    <property type="entry name" value="P-loop containing nucleotide triphosphate hydrolases"/>
    <property type="match status" value="2"/>
</dbReference>
<protein>
    <submittedName>
        <fullName evidence="13">ATP-binding cassette domain-containing protein</fullName>
    </submittedName>
</protein>
<keyword evidence="9" id="KW-0472">Membrane</keyword>
<dbReference type="InterPro" id="IPR003439">
    <property type="entry name" value="ABC_transporter-like_ATP-bd"/>
</dbReference>
<dbReference type="NCBIfam" id="NF010167">
    <property type="entry name" value="PRK13648.1"/>
    <property type="match status" value="2"/>
</dbReference>
<dbReference type="GO" id="GO:0042626">
    <property type="term" value="F:ATPase-coupled transmembrane transporter activity"/>
    <property type="evidence" value="ECO:0007669"/>
    <property type="project" value="TreeGrafter"/>
</dbReference>
<dbReference type="SUPFAM" id="SSF52540">
    <property type="entry name" value="P-loop containing nucleoside triphosphate hydrolases"/>
    <property type="match status" value="2"/>
</dbReference>
<dbReference type="InterPro" id="IPR022216">
    <property type="entry name" value="ABC_Co_transporter"/>
</dbReference>
<gene>
    <name evidence="12" type="ORF">GP482_06315</name>
    <name evidence="13" type="ORF">GPZ88_02565</name>
</gene>
<dbReference type="Pfam" id="PF12558">
    <property type="entry name" value="DUF3744"/>
    <property type="match status" value="1"/>
</dbReference>
<keyword evidence="14" id="KW-1185">Reference proteome</keyword>
<keyword evidence="6" id="KW-0547">Nucleotide-binding</keyword>
<evidence type="ECO:0000313" key="13">
    <source>
        <dbReference type="EMBL" id="QIM46019.1"/>
    </source>
</evidence>
<dbReference type="RefSeq" id="WP_158914427.1">
    <property type="nucleotide sequence ID" value="NZ_CP046875.1"/>
</dbReference>
<dbReference type="InterPro" id="IPR015856">
    <property type="entry name" value="ABC_transpr_CbiO/EcfA_su"/>
</dbReference>
<evidence type="ECO:0000256" key="8">
    <source>
        <dbReference type="ARBA" id="ARBA00022967"/>
    </source>
</evidence>
<keyword evidence="3" id="KW-0813">Transport</keyword>
<evidence type="ECO:0000256" key="2">
    <source>
        <dbReference type="ARBA" id="ARBA00005417"/>
    </source>
</evidence>
<dbReference type="InterPro" id="IPR017871">
    <property type="entry name" value="ABC_transporter-like_CS"/>
</dbReference>